<feature type="domain" description="Aminotransferase class V" evidence="7">
    <location>
        <begin position="24"/>
        <end position="392"/>
    </location>
</feature>
<dbReference type="AlphaFoldDB" id="A0A382CEE9"/>
<protein>
    <recommendedName>
        <fullName evidence="3">cysteine desulfurase</fullName>
        <ecNumber evidence="3">2.8.1.7</ecNumber>
    </recommendedName>
</protein>
<evidence type="ECO:0000256" key="6">
    <source>
        <dbReference type="ARBA" id="ARBA00050776"/>
    </source>
</evidence>
<reference evidence="8" key="1">
    <citation type="submission" date="2018-05" db="EMBL/GenBank/DDBJ databases">
        <authorList>
            <person name="Lanie J.A."/>
            <person name="Ng W.-L."/>
            <person name="Kazmierczak K.M."/>
            <person name="Andrzejewski T.M."/>
            <person name="Davidsen T.M."/>
            <person name="Wayne K.J."/>
            <person name="Tettelin H."/>
            <person name="Glass J.I."/>
            <person name="Rusch D."/>
            <person name="Podicherti R."/>
            <person name="Tsui H.-C.T."/>
            <person name="Winkler M.E."/>
        </authorList>
    </citation>
    <scope>NUCLEOTIDE SEQUENCE</scope>
</reference>
<dbReference type="Gene3D" id="3.40.640.10">
    <property type="entry name" value="Type I PLP-dependent aspartate aminotransferase-like (Major domain)"/>
    <property type="match status" value="1"/>
</dbReference>
<dbReference type="InterPro" id="IPR000192">
    <property type="entry name" value="Aminotrans_V_dom"/>
</dbReference>
<evidence type="ECO:0000256" key="2">
    <source>
        <dbReference type="ARBA" id="ARBA00010447"/>
    </source>
</evidence>
<dbReference type="InterPro" id="IPR016454">
    <property type="entry name" value="Cysteine_dSase"/>
</dbReference>
<dbReference type="Gene3D" id="3.90.1150.10">
    <property type="entry name" value="Aspartate Aminotransferase, domain 1"/>
    <property type="match status" value="1"/>
</dbReference>
<dbReference type="InterPro" id="IPR015422">
    <property type="entry name" value="PyrdxlP-dep_Trfase_small"/>
</dbReference>
<dbReference type="GO" id="GO:0030170">
    <property type="term" value="F:pyridoxal phosphate binding"/>
    <property type="evidence" value="ECO:0007669"/>
    <property type="project" value="InterPro"/>
</dbReference>
<comment type="catalytic activity">
    <reaction evidence="6">
        <text>(sulfur carrier)-H + L-cysteine = (sulfur carrier)-SH + L-alanine</text>
        <dbReference type="Rhea" id="RHEA:43892"/>
        <dbReference type="Rhea" id="RHEA-COMP:14737"/>
        <dbReference type="Rhea" id="RHEA-COMP:14739"/>
        <dbReference type="ChEBI" id="CHEBI:29917"/>
        <dbReference type="ChEBI" id="CHEBI:35235"/>
        <dbReference type="ChEBI" id="CHEBI:57972"/>
        <dbReference type="ChEBI" id="CHEBI:64428"/>
        <dbReference type="EC" id="2.8.1.7"/>
    </reaction>
</comment>
<sequence>MQSSLNVEKIRKDFPIFKNNPDLIFLDNASTTQKPQKVIDTLSHYYENYNSNIHRGIYTIAEKATTAFEETRAKTATFIGANDKESIVFTRGTTESINLVANSLGHNLKPGDEVLITEMEHHSNIVPWQLICEKTGASLKYIPIYKDGKMDLSNPYKYFTEKTKIVSVIHQSNVFGTVNPIEDFVNLAHEVDALIVVDGAQSAPHHSVNVSKLGCDFFAFSGHKMLGPTGVGVLYARPDLLEEMNPFMGGGEMIRNVTMKKSTWNDIPWKFEAGTPNIAQVIGLGAAIDYLNEIGMETIAEYEKELLNYGQDRLQKISGLTIYGKAEEKGAVISFNLENIHPHDIAHILDNSGIAIRAGHHCAQPIMRCLNIPATNRASFYIYNTFSEIDSLIEGLINTIDLFS</sequence>
<dbReference type="PROSITE" id="PS00595">
    <property type="entry name" value="AA_TRANSFER_CLASS_5"/>
    <property type="match status" value="1"/>
</dbReference>
<dbReference type="NCBIfam" id="TIGR01979">
    <property type="entry name" value="sufS"/>
    <property type="match status" value="1"/>
</dbReference>
<dbReference type="GO" id="GO:0006534">
    <property type="term" value="P:cysteine metabolic process"/>
    <property type="evidence" value="ECO:0007669"/>
    <property type="project" value="InterPro"/>
</dbReference>
<proteinExistence type="inferred from homology"/>
<evidence type="ECO:0000256" key="3">
    <source>
        <dbReference type="ARBA" id="ARBA00012239"/>
    </source>
</evidence>
<dbReference type="CDD" id="cd06453">
    <property type="entry name" value="SufS_like"/>
    <property type="match status" value="1"/>
</dbReference>
<dbReference type="InterPro" id="IPR015424">
    <property type="entry name" value="PyrdxlP-dep_Trfase"/>
</dbReference>
<comment type="cofactor">
    <cofactor evidence="1">
        <name>pyridoxal 5'-phosphate</name>
        <dbReference type="ChEBI" id="CHEBI:597326"/>
    </cofactor>
</comment>
<evidence type="ECO:0000259" key="7">
    <source>
        <dbReference type="Pfam" id="PF00266"/>
    </source>
</evidence>
<gene>
    <name evidence="8" type="ORF">METZ01_LOCUS177056</name>
</gene>
<name>A0A382CEE9_9ZZZZ</name>
<evidence type="ECO:0000256" key="4">
    <source>
        <dbReference type="ARBA" id="ARBA00022679"/>
    </source>
</evidence>
<accession>A0A382CEE9</accession>
<comment type="similarity">
    <text evidence="2">Belongs to the class-V pyridoxal-phosphate-dependent aminotransferase family. Csd subfamily.</text>
</comment>
<evidence type="ECO:0000313" key="8">
    <source>
        <dbReference type="EMBL" id="SVB24202.1"/>
    </source>
</evidence>
<organism evidence="8">
    <name type="scientific">marine metagenome</name>
    <dbReference type="NCBI Taxonomy" id="408172"/>
    <lineage>
        <taxon>unclassified sequences</taxon>
        <taxon>metagenomes</taxon>
        <taxon>ecological metagenomes</taxon>
    </lineage>
</organism>
<evidence type="ECO:0000256" key="1">
    <source>
        <dbReference type="ARBA" id="ARBA00001933"/>
    </source>
</evidence>
<dbReference type="GO" id="GO:0031071">
    <property type="term" value="F:cysteine desulfurase activity"/>
    <property type="evidence" value="ECO:0007669"/>
    <property type="project" value="UniProtKB-EC"/>
</dbReference>
<dbReference type="PIRSF" id="PIRSF005572">
    <property type="entry name" value="NifS"/>
    <property type="match status" value="1"/>
</dbReference>
<keyword evidence="4" id="KW-0808">Transferase</keyword>
<dbReference type="InterPro" id="IPR015421">
    <property type="entry name" value="PyrdxlP-dep_Trfase_major"/>
</dbReference>
<dbReference type="EMBL" id="UINC01034018">
    <property type="protein sequence ID" value="SVB24202.1"/>
    <property type="molecule type" value="Genomic_DNA"/>
</dbReference>
<dbReference type="InterPro" id="IPR020578">
    <property type="entry name" value="Aminotrans_V_PyrdxlP_BS"/>
</dbReference>
<dbReference type="PANTHER" id="PTHR43586">
    <property type="entry name" value="CYSTEINE DESULFURASE"/>
    <property type="match status" value="1"/>
</dbReference>
<dbReference type="Pfam" id="PF00266">
    <property type="entry name" value="Aminotran_5"/>
    <property type="match status" value="1"/>
</dbReference>
<dbReference type="InterPro" id="IPR010970">
    <property type="entry name" value="Cys_dSase_SufS"/>
</dbReference>
<dbReference type="SUPFAM" id="SSF53383">
    <property type="entry name" value="PLP-dependent transferases"/>
    <property type="match status" value="1"/>
</dbReference>
<keyword evidence="5" id="KW-0663">Pyridoxal phosphate</keyword>
<dbReference type="EC" id="2.8.1.7" evidence="3"/>
<dbReference type="PANTHER" id="PTHR43586:SF8">
    <property type="entry name" value="CYSTEINE DESULFURASE 1, CHLOROPLASTIC"/>
    <property type="match status" value="1"/>
</dbReference>
<evidence type="ECO:0000256" key="5">
    <source>
        <dbReference type="ARBA" id="ARBA00022898"/>
    </source>
</evidence>